<sequence length="445" mass="44920">MSSAEHRPRASRVHAFGPASRQRSRGLAFASGAAVVAVAVGILCSPLSASAYPSWSDVQAAQGNAAATQVQVQAITSALSSLQNTAATSSQAAITAEQANDTAQQQYETASSAADALQAKVAAEQKQADQAQQQAGQLAANLYRLGNSQSLDGQLFSGKDTGSTLYRLGALSQLTAQWHTVLAQATVASKSVASLSAQAQVAADERDRLAGVAKTTLAAAKNAQAAADAEVTDAQTHQATLYAQLASLNNTTAQLEQQYQQGQAAAAAYAAAQAEKAKEAKQAADAAALAAKTKPVTSGTGTSGTGTSGASSGSGGSGSGTGTSTGTTAPASGGGTTNLGSGVVNDTAGAHAYAQAQLASRGWSGDYQCLVNLWNQESGWRTNALNVSSGAYGIPQALPAKKMATAGLDWQTSYATQINWGLGYIAAAYGTPCGAWAHEVAHNWY</sequence>
<evidence type="ECO:0000256" key="2">
    <source>
        <dbReference type="SAM" id="MobiDB-lite"/>
    </source>
</evidence>
<dbReference type="InterPro" id="IPR023346">
    <property type="entry name" value="Lysozyme-like_dom_sf"/>
</dbReference>
<feature type="compositionally biased region" description="Gly residues" evidence="2">
    <location>
        <begin position="301"/>
        <end position="323"/>
    </location>
</feature>
<evidence type="ECO:0000256" key="1">
    <source>
        <dbReference type="SAM" id="Coils"/>
    </source>
</evidence>
<proteinExistence type="predicted"/>
<accession>A0ABP8VQN4</accession>
<feature type="compositionally biased region" description="Low complexity" evidence="2">
    <location>
        <begin position="291"/>
        <end position="300"/>
    </location>
</feature>
<dbReference type="EMBL" id="BAABLM010000002">
    <property type="protein sequence ID" value="GAA4669352.1"/>
    <property type="molecule type" value="Genomic_DNA"/>
</dbReference>
<keyword evidence="1" id="KW-0175">Coiled coil</keyword>
<dbReference type="Proteomes" id="UP001501295">
    <property type="component" value="Unassembled WGS sequence"/>
</dbReference>
<feature type="coiled-coil region" evidence="1">
    <location>
        <begin position="100"/>
        <end position="141"/>
    </location>
</feature>
<dbReference type="RefSeq" id="WP_345374077.1">
    <property type="nucleotide sequence ID" value="NZ_BAABLM010000002.1"/>
</dbReference>
<evidence type="ECO:0008006" key="5">
    <source>
        <dbReference type="Google" id="ProtNLM"/>
    </source>
</evidence>
<evidence type="ECO:0000313" key="3">
    <source>
        <dbReference type="EMBL" id="GAA4669352.1"/>
    </source>
</evidence>
<organism evidence="3 4">
    <name type="scientific">Frondihabitans cladoniiphilus</name>
    <dbReference type="NCBI Taxonomy" id="715785"/>
    <lineage>
        <taxon>Bacteria</taxon>
        <taxon>Bacillati</taxon>
        <taxon>Actinomycetota</taxon>
        <taxon>Actinomycetes</taxon>
        <taxon>Micrococcales</taxon>
        <taxon>Microbacteriaceae</taxon>
        <taxon>Frondihabitans</taxon>
    </lineage>
</organism>
<feature type="region of interest" description="Disordered" evidence="2">
    <location>
        <begin position="291"/>
        <end position="340"/>
    </location>
</feature>
<dbReference type="SUPFAM" id="SSF53955">
    <property type="entry name" value="Lysozyme-like"/>
    <property type="match status" value="1"/>
</dbReference>
<protein>
    <recommendedName>
        <fullName evidence="5">Septal ring factor EnvC (AmiA/AmiB activator)</fullName>
    </recommendedName>
</protein>
<keyword evidence="4" id="KW-1185">Reference proteome</keyword>
<gene>
    <name evidence="3" type="ORF">GCM10025780_10600</name>
</gene>
<comment type="caution">
    <text evidence="3">The sequence shown here is derived from an EMBL/GenBank/DDBJ whole genome shotgun (WGS) entry which is preliminary data.</text>
</comment>
<evidence type="ECO:0000313" key="4">
    <source>
        <dbReference type="Proteomes" id="UP001501295"/>
    </source>
</evidence>
<reference evidence="4" key="1">
    <citation type="journal article" date="2019" name="Int. J. Syst. Evol. Microbiol.">
        <title>The Global Catalogue of Microorganisms (GCM) 10K type strain sequencing project: providing services to taxonomists for standard genome sequencing and annotation.</title>
        <authorList>
            <consortium name="The Broad Institute Genomics Platform"/>
            <consortium name="The Broad Institute Genome Sequencing Center for Infectious Disease"/>
            <person name="Wu L."/>
            <person name="Ma J."/>
        </authorList>
    </citation>
    <scope>NUCLEOTIDE SEQUENCE [LARGE SCALE GENOMIC DNA]</scope>
    <source>
        <strain evidence="4">JCM 18956</strain>
    </source>
</reference>
<name>A0ABP8VQN4_9MICO</name>